<name>A0ABN7L9S6_9BACT</name>
<gene>
    <name evidence="4 5" type="primary">rplW</name>
    <name evidence="5" type="ORF">NSPZN2_120060</name>
</gene>
<keyword evidence="4" id="KW-0699">rRNA-binding</keyword>
<dbReference type="Gene3D" id="3.30.70.330">
    <property type="match status" value="1"/>
</dbReference>
<proteinExistence type="inferred from homology"/>
<evidence type="ECO:0000256" key="2">
    <source>
        <dbReference type="ARBA" id="ARBA00022980"/>
    </source>
</evidence>
<comment type="subunit">
    <text evidence="4">Part of the 50S ribosomal subunit. Contacts protein L29, and trigger factor when it is bound to the ribosome.</text>
</comment>
<comment type="similarity">
    <text evidence="1 4">Belongs to the universal ribosomal protein uL23 family.</text>
</comment>
<comment type="caution">
    <text evidence="5">The sequence shown here is derived from an EMBL/GenBank/DDBJ whole genome shotgun (WGS) entry which is preliminary data.</text>
</comment>
<reference evidence="5 6" key="1">
    <citation type="submission" date="2021-02" db="EMBL/GenBank/DDBJ databases">
        <authorList>
            <person name="Han P."/>
        </authorList>
    </citation>
    <scope>NUCLEOTIDE SEQUENCE [LARGE SCALE GENOMIC DNA]</scope>
    <source>
        <strain evidence="5">Candidatus Nitrospira sp. ZN2</strain>
    </source>
</reference>
<dbReference type="PANTHER" id="PTHR11620">
    <property type="entry name" value="60S RIBOSOMAL PROTEIN L23A"/>
    <property type="match status" value="1"/>
</dbReference>
<organism evidence="5 6">
    <name type="scientific">Nitrospira defluvii</name>
    <dbReference type="NCBI Taxonomy" id="330214"/>
    <lineage>
        <taxon>Bacteria</taxon>
        <taxon>Pseudomonadati</taxon>
        <taxon>Nitrospirota</taxon>
        <taxon>Nitrospiria</taxon>
        <taxon>Nitrospirales</taxon>
        <taxon>Nitrospiraceae</taxon>
        <taxon>Nitrospira</taxon>
    </lineage>
</organism>
<evidence type="ECO:0000256" key="4">
    <source>
        <dbReference type="HAMAP-Rule" id="MF_01369"/>
    </source>
</evidence>
<dbReference type="NCBIfam" id="NF004366">
    <property type="entry name" value="PRK05738.3-2"/>
    <property type="match status" value="1"/>
</dbReference>
<dbReference type="Proteomes" id="UP000675880">
    <property type="component" value="Unassembled WGS sequence"/>
</dbReference>
<comment type="function">
    <text evidence="4">One of the early assembly proteins it binds 23S rRNA. One of the proteins that surrounds the polypeptide exit tunnel on the outside of the ribosome. Forms the main docking site for trigger factor binding to the ribosome.</text>
</comment>
<evidence type="ECO:0000313" key="5">
    <source>
        <dbReference type="EMBL" id="CAE6738793.1"/>
    </source>
</evidence>
<protein>
    <recommendedName>
        <fullName evidence="4">Large ribosomal subunit protein uL23</fullName>
    </recommendedName>
</protein>
<accession>A0ABN7L9S6</accession>
<dbReference type="InterPro" id="IPR012677">
    <property type="entry name" value="Nucleotide-bd_a/b_plait_sf"/>
</dbReference>
<keyword evidence="4" id="KW-0694">RNA-binding</keyword>
<keyword evidence="2 4" id="KW-0689">Ribosomal protein</keyword>
<dbReference type="NCBIfam" id="NF004363">
    <property type="entry name" value="PRK05738.2-4"/>
    <property type="match status" value="1"/>
</dbReference>
<sequence>MKGDLHQVLIQPLLTEKITALREQSNTVGFLVHPGANKIQIRQAVESLLKVKVARVNVVNIRGKVKRLGRFVGRRSDWKKAFVTLREGEKLELFESV</sequence>
<dbReference type="RefSeq" id="WP_213041941.1">
    <property type="nucleotide sequence ID" value="NZ_CAJNBJ010000004.1"/>
</dbReference>
<dbReference type="EMBL" id="CAJNBJ010000004">
    <property type="protein sequence ID" value="CAE6738793.1"/>
    <property type="molecule type" value="Genomic_DNA"/>
</dbReference>
<dbReference type="InterPro" id="IPR013025">
    <property type="entry name" value="Ribosomal_uL23-like"/>
</dbReference>
<dbReference type="HAMAP" id="MF_01369_B">
    <property type="entry name" value="Ribosomal_uL23_B"/>
    <property type="match status" value="1"/>
</dbReference>
<evidence type="ECO:0000313" key="6">
    <source>
        <dbReference type="Proteomes" id="UP000675880"/>
    </source>
</evidence>
<evidence type="ECO:0000256" key="1">
    <source>
        <dbReference type="ARBA" id="ARBA00006700"/>
    </source>
</evidence>
<keyword evidence="6" id="KW-1185">Reference proteome</keyword>
<evidence type="ECO:0000256" key="3">
    <source>
        <dbReference type="ARBA" id="ARBA00023274"/>
    </source>
</evidence>
<dbReference type="InterPro" id="IPR012678">
    <property type="entry name" value="Ribosomal_uL23/eL15/eS24_sf"/>
</dbReference>
<keyword evidence="3 4" id="KW-0687">Ribonucleoprotein</keyword>
<dbReference type="NCBIfam" id="NF004359">
    <property type="entry name" value="PRK05738.1-3"/>
    <property type="match status" value="1"/>
</dbReference>
<dbReference type="SUPFAM" id="SSF54189">
    <property type="entry name" value="Ribosomal proteins S24e, L23 and L15e"/>
    <property type="match status" value="1"/>
</dbReference>
<dbReference type="Pfam" id="PF00276">
    <property type="entry name" value="Ribosomal_L23"/>
    <property type="match status" value="1"/>
</dbReference>